<proteinExistence type="predicted"/>
<dbReference type="Proteomes" id="UP000193467">
    <property type="component" value="Unassembled WGS sequence"/>
</dbReference>
<comment type="caution">
    <text evidence="1">The sequence shown here is derived from an EMBL/GenBank/DDBJ whole genome shotgun (WGS) entry which is preliminary data.</text>
</comment>
<organism evidence="1 2">
    <name type="scientific">Leucosporidium creatinivorum</name>
    <dbReference type="NCBI Taxonomy" id="106004"/>
    <lineage>
        <taxon>Eukaryota</taxon>
        <taxon>Fungi</taxon>
        <taxon>Dikarya</taxon>
        <taxon>Basidiomycota</taxon>
        <taxon>Pucciniomycotina</taxon>
        <taxon>Microbotryomycetes</taxon>
        <taxon>Leucosporidiales</taxon>
        <taxon>Leucosporidium</taxon>
    </lineage>
</organism>
<dbReference type="InParanoid" id="A0A1Y2DDC9"/>
<reference evidence="1 2" key="1">
    <citation type="submission" date="2016-07" db="EMBL/GenBank/DDBJ databases">
        <title>Pervasive Adenine N6-methylation of Active Genes in Fungi.</title>
        <authorList>
            <consortium name="DOE Joint Genome Institute"/>
            <person name="Mondo S.J."/>
            <person name="Dannebaum R.O."/>
            <person name="Kuo R.C."/>
            <person name="Labutti K."/>
            <person name="Haridas S."/>
            <person name="Kuo A."/>
            <person name="Salamov A."/>
            <person name="Ahrendt S.R."/>
            <person name="Lipzen A."/>
            <person name="Sullivan W."/>
            <person name="Andreopoulos W.B."/>
            <person name="Clum A."/>
            <person name="Lindquist E."/>
            <person name="Daum C."/>
            <person name="Ramamoorthy G.K."/>
            <person name="Gryganskyi A."/>
            <person name="Culley D."/>
            <person name="Magnuson J.K."/>
            <person name="James T.Y."/>
            <person name="O'Malley M.A."/>
            <person name="Stajich J.E."/>
            <person name="Spatafora J.W."/>
            <person name="Visel A."/>
            <person name="Grigoriev I.V."/>
        </authorList>
    </citation>
    <scope>NUCLEOTIDE SEQUENCE [LARGE SCALE GENOMIC DNA]</scope>
    <source>
        <strain evidence="1 2">62-1032</strain>
    </source>
</reference>
<dbReference type="EMBL" id="MCGR01000083">
    <property type="protein sequence ID" value="ORY57114.1"/>
    <property type="molecule type" value="Genomic_DNA"/>
</dbReference>
<evidence type="ECO:0000313" key="1">
    <source>
        <dbReference type="EMBL" id="ORY57114.1"/>
    </source>
</evidence>
<accession>A0A1Y2DDC9</accession>
<evidence type="ECO:0000313" key="2">
    <source>
        <dbReference type="Proteomes" id="UP000193467"/>
    </source>
</evidence>
<name>A0A1Y2DDC9_9BASI</name>
<gene>
    <name evidence="1" type="ORF">BCR35DRAFT_335356</name>
</gene>
<keyword evidence="2" id="KW-1185">Reference proteome</keyword>
<protein>
    <submittedName>
        <fullName evidence="1">Uncharacterized protein</fullName>
    </submittedName>
</protein>
<sequence length="79" mass="8735">MARACQARPSNASAVVWLGYEHWNELDPYAKARVVLDAKAYAEMIRSVYEQRVGDGTLPASSSPAEVSRFVLHESVLVI</sequence>
<dbReference type="AlphaFoldDB" id="A0A1Y2DDC9"/>